<protein>
    <submittedName>
        <fullName evidence="1">Uncharacterized protein</fullName>
    </submittedName>
</protein>
<reference evidence="1 2" key="1">
    <citation type="submission" date="2013-07" db="EMBL/GenBank/DDBJ databases">
        <authorList>
            <person name="Weinstock G."/>
            <person name="Sodergren E."/>
            <person name="Wylie T."/>
            <person name="Fulton L."/>
            <person name="Fulton R."/>
            <person name="Fronick C."/>
            <person name="O'Laughlin M."/>
            <person name="Godfrey J."/>
            <person name="Miner T."/>
            <person name="Herter B."/>
            <person name="Appelbaum E."/>
            <person name="Cordes M."/>
            <person name="Lek S."/>
            <person name="Wollam A."/>
            <person name="Pepin K.H."/>
            <person name="Palsikar V.B."/>
            <person name="Mitreva M."/>
            <person name="Wilson R.K."/>
        </authorList>
    </citation>
    <scope>NUCLEOTIDE SEQUENCE [LARGE SCALE GENOMIC DNA]</scope>
    <source>
        <strain evidence="1 2">ATCC 14940</strain>
    </source>
</reference>
<accession>A0ABC9TSS3</accession>
<evidence type="ECO:0000313" key="2">
    <source>
        <dbReference type="Proteomes" id="UP000016491"/>
    </source>
</evidence>
<evidence type="ECO:0000313" key="1">
    <source>
        <dbReference type="EMBL" id="ERI74383.1"/>
    </source>
</evidence>
<dbReference type="Proteomes" id="UP000016491">
    <property type="component" value="Unassembled WGS sequence"/>
</dbReference>
<organism evidence="1 2">
    <name type="scientific">[Clostridium] symbiosum ATCC 14940</name>
    <dbReference type="NCBI Taxonomy" id="411472"/>
    <lineage>
        <taxon>Bacteria</taxon>
        <taxon>Bacillati</taxon>
        <taxon>Bacillota</taxon>
        <taxon>Clostridia</taxon>
        <taxon>Lachnospirales</taxon>
        <taxon>Lachnospiraceae</taxon>
        <taxon>Otoolea</taxon>
    </lineage>
</organism>
<dbReference type="AlphaFoldDB" id="A0ABC9TSS3"/>
<gene>
    <name evidence="1" type="ORF">CLOSYM_04055</name>
</gene>
<proteinExistence type="predicted"/>
<comment type="caution">
    <text evidence="1">The sequence shown here is derived from an EMBL/GenBank/DDBJ whole genome shotgun (WGS) entry which is preliminary data.</text>
</comment>
<dbReference type="EMBL" id="AWSU01000332">
    <property type="protein sequence ID" value="ERI74383.1"/>
    <property type="molecule type" value="Genomic_DNA"/>
</dbReference>
<sequence length="44" mass="4971">MKNSAEIITIYSGSETETKVLLQTKPGVNLKTEKENNNGRQQNY</sequence>
<name>A0ABC9TSS3_CLOSY</name>